<protein>
    <recommendedName>
        <fullName evidence="2">Cas1p 10 TM acyl transferase domain-containing protein</fullName>
    </recommendedName>
</protein>
<dbReference type="OrthoDB" id="1932925at2759"/>
<evidence type="ECO:0000256" key="1">
    <source>
        <dbReference type="SAM" id="Phobius"/>
    </source>
</evidence>
<evidence type="ECO:0000313" key="4">
    <source>
        <dbReference type="Proteomes" id="UP000281553"/>
    </source>
</evidence>
<gene>
    <name evidence="3" type="ORF">DILT_LOCUS15068</name>
</gene>
<dbReference type="InterPro" id="IPR012419">
    <property type="entry name" value="Cas1_AcylTrans_dom"/>
</dbReference>
<dbReference type="Proteomes" id="UP000281553">
    <property type="component" value="Unassembled WGS sequence"/>
</dbReference>
<evidence type="ECO:0000259" key="2">
    <source>
        <dbReference type="Pfam" id="PF07779"/>
    </source>
</evidence>
<keyword evidence="1" id="KW-0472">Membrane</keyword>
<dbReference type="Pfam" id="PF07779">
    <property type="entry name" value="Cas1_AcylT"/>
    <property type="match status" value="1"/>
</dbReference>
<evidence type="ECO:0000313" key="3">
    <source>
        <dbReference type="EMBL" id="VDN27813.1"/>
    </source>
</evidence>
<feature type="transmembrane region" description="Helical" evidence="1">
    <location>
        <begin position="30"/>
        <end position="48"/>
    </location>
</feature>
<proteinExistence type="predicted"/>
<sequence>MHPHLMSTGIIAILVLRNSSELFRRYYSKFFVWVGQFALELFVTQYHMWITGPSGASVIAFIPKYKPINFVLTTAIFFGFCRRIHEITQWLTSFLLP</sequence>
<reference evidence="3 4" key="1">
    <citation type="submission" date="2018-11" db="EMBL/GenBank/DDBJ databases">
        <authorList>
            <consortium name="Pathogen Informatics"/>
        </authorList>
    </citation>
    <scope>NUCLEOTIDE SEQUENCE [LARGE SCALE GENOMIC DNA]</scope>
</reference>
<keyword evidence="1" id="KW-1133">Transmembrane helix</keyword>
<name>A0A3P7MV67_DIBLA</name>
<feature type="domain" description="Cas1p 10 TM acyl transferase" evidence="2">
    <location>
        <begin position="1"/>
        <end position="97"/>
    </location>
</feature>
<keyword evidence="4" id="KW-1185">Reference proteome</keyword>
<keyword evidence="1" id="KW-0812">Transmembrane</keyword>
<feature type="transmembrane region" description="Helical" evidence="1">
    <location>
        <begin position="68"/>
        <end position="85"/>
    </location>
</feature>
<organism evidence="3 4">
    <name type="scientific">Dibothriocephalus latus</name>
    <name type="common">Fish tapeworm</name>
    <name type="synonym">Diphyllobothrium latum</name>
    <dbReference type="NCBI Taxonomy" id="60516"/>
    <lineage>
        <taxon>Eukaryota</taxon>
        <taxon>Metazoa</taxon>
        <taxon>Spiralia</taxon>
        <taxon>Lophotrochozoa</taxon>
        <taxon>Platyhelminthes</taxon>
        <taxon>Cestoda</taxon>
        <taxon>Eucestoda</taxon>
        <taxon>Diphyllobothriidea</taxon>
        <taxon>Diphyllobothriidae</taxon>
        <taxon>Dibothriocephalus</taxon>
    </lineage>
</organism>
<dbReference type="EMBL" id="UYRU01077163">
    <property type="protein sequence ID" value="VDN27813.1"/>
    <property type="molecule type" value="Genomic_DNA"/>
</dbReference>
<dbReference type="AlphaFoldDB" id="A0A3P7MV67"/>
<accession>A0A3P7MV67</accession>